<evidence type="ECO:0000259" key="1">
    <source>
        <dbReference type="Pfam" id="PF22560"/>
    </source>
</evidence>
<name>A0A059E0I7_9PROT</name>
<dbReference type="InterPro" id="IPR054339">
    <property type="entry name" value="GMT_wHTH"/>
</dbReference>
<gene>
    <name evidence="2" type="ORF">HY36_16830</name>
</gene>
<dbReference type="RefSeq" id="WP_035551651.1">
    <property type="nucleotide sequence ID" value="NZ_AWFH01000014.1"/>
</dbReference>
<dbReference type="Proteomes" id="UP000024547">
    <property type="component" value="Unassembled WGS sequence"/>
</dbReference>
<reference evidence="2 3" key="1">
    <citation type="journal article" date="2014" name="Antonie Van Leeuwenhoek">
        <title>Hyphomonas beringensis sp. nov. and Hyphomonas chukchiensis sp. nov., isolated from surface seawater of the Bering Sea and Chukchi Sea.</title>
        <authorList>
            <person name="Li C."/>
            <person name="Lai Q."/>
            <person name="Li G."/>
            <person name="Dong C."/>
            <person name="Wang J."/>
            <person name="Liao Y."/>
            <person name="Shao Z."/>
        </authorList>
    </citation>
    <scope>NUCLEOTIDE SEQUENCE [LARGE SCALE GENOMIC DNA]</scope>
    <source>
        <strain evidence="2 3">22II1-22F38</strain>
    </source>
</reference>
<accession>A0A059E0I7</accession>
<comment type="caution">
    <text evidence="2">The sequence shown here is derived from an EMBL/GenBank/DDBJ whole genome shotgun (WGS) entry which is preliminary data.</text>
</comment>
<sequence length="419" mass="47711">MVAKVYEWEDGAELDEHSKRKHKVLREYFSDYLRIRCQNPNQERFRMAIVDGFCGAGKYRCGAPGSPLIFLETLYAVSNSLNIERAAQGLRAIQIDVLLILNDATPGVVDLCKENIAGQLGEIREQADKLNIEVFYLSQEFEVAYPSIKATIENRGYKNSVFFNLDQCGHSLVELDTISDILTSFAAPEIILTFMIQALLTYLPKTDQDALQRRLERFGVSVPSIDNVEECMTNQAWLGAAERTVYNAMSRFGVYVSPFSINNPTGWRYWLIHFAKKTRARQVYNNILHRNSSAQAHFGRAGLDMLHYDPNEDATLYLFKDEDRKRATEQLYDDIPRRLANSGDAIQVEDFYQDIYNHTPAHSDDIHQAIIKSPDLTVITPNGGERRVANTIHPGDTLKLKPQRSFFSILFPNGKADKE</sequence>
<evidence type="ECO:0000313" key="3">
    <source>
        <dbReference type="Proteomes" id="UP000024547"/>
    </source>
</evidence>
<dbReference type="AlphaFoldDB" id="A0A059E0I7"/>
<evidence type="ECO:0000313" key="2">
    <source>
        <dbReference type="EMBL" id="KCZ61434.1"/>
    </source>
</evidence>
<protein>
    <recommendedName>
        <fullName evidence="1">GMT-like wHTH domain-containing protein</fullName>
    </recommendedName>
</protein>
<dbReference type="eggNOG" id="ENOG502ZADV">
    <property type="taxonomic scope" value="Bacteria"/>
</dbReference>
<dbReference type="NCBIfam" id="TIGR04474">
    <property type="entry name" value="tcm_partner"/>
    <property type="match status" value="1"/>
</dbReference>
<proteinExistence type="predicted"/>
<dbReference type="InterPro" id="IPR031009">
    <property type="entry name" value="Tcm_partner"/>
</dbReference>
<dbReference type="EMBL" id="AWFH01000014">
    <property type="protein sequence ID" value="KCZ61434.1"/>
    <property type="molecule type" value="Genomic_DNA"/>
</dbReference>
<organism evidence="2 3">
    <name type="scientific">Hyphomonas atlantica</name>
    <dbReference type="NCBI Taxonomy" id="1280948"/>
    <lineage>
        <taxon>Bacteria</taxon>
        <taxon>Pseudomonadati</taxon>
        <taxon>Pseudomonadota</taxon>
        <taxon>Alphaproteobacteria</taxon>
        <taxon>Hyphomonadales</taxon>
        <taxon>Hyphomonadaceae</taxon>
        <taxon>Hyphomonas</taxon>
    </lineage>
</organism>
<keyword evidence="3" id="KW-1185">Reference proteome</keyword>
<dbReference type="Pfam" id="PF22560">
    <property type="entry name" value="GMT-wHTH"/>
    <property type="match status" value="1"/>
</dbReference>
<dbReference type="OrthoDB" id="275124at2"/>
<dbReference type="STRING" id="1280948.HY36_16830"/>
<dbReference type="PATRIC" id="fig|1280948.3.peg.1891"/>
<feature type="domain" description="GMT-like wHTH" evidence="1">
    <location>
        <begin position="308"/>
        <end position="383"/>
    </location>
</feature>